<dbReference type="RefSeq" id="WP_141608055.1">
    <property type="nucleotide sequence ID" value="NZ_VIGC02000001.1"/>
</dbReference>
<proteinExistence type="predicted"/>
<keyword evidence="2 4" id="KW-0378">Hydrolase</keyword>
<name>A0A540VM60_9CHLR</name>
<evidence type="ECO:0000259" key="3">
    <source>
        <dbReference type="PROSITE" id="PS51462"/>
    </source>
</evidence>
<dbReference type="PROSITE" id="PS51462">
    <property type="entry name" value="NUDIX"/>
    <property type="match status" value="1"/>
</dbReference>
<accession>A0A540VM60</accession>
<evidence type="ECO:0000313" key="5">
    <source>
        <dbReference type="Proteomes" id="UP000317371"/>
    </source>
</evidence>
<comment type="cofactor">
    <cofactor evidence="1">
        <name>Mg(2+)</name>
        <dbReference type="ChEBI" id="CHEBI:18420"/>
    </cofactor>
</comment>
<dbReference type="Pfam" id="PF00293">
    <property type="entry name" value="NUDIX"/>
    <property type="match status" value="1"/>
</dbReference>
<dbReference type="AlphaFoldDB" id="A0A540VM60"/>
<dbReference type="InterPro" id="IPR000086">
    <property type="entry name" value="NUDIX_hydrolase_dom"/>
</dbReference>
<evidence type="ECO:0000256" key="1">
    <source>
        <dbReference type="ARBA" id="ARBA00001946"/>
    </source>
</evidence>
<evidence type="ECO:0000313" key="4">
    <source>
        <dbReference type="EMBL" id="TQE97845.1"/>
    </source>
</evidence>
<reference evidence="4 5" key="1">
    <citation type="submission" date="2019-06" db="EMBL/GenBank/DDBJ databases">
        <title>Genome sequence of Litorilinea aerophila BAA-2444.</title>
        <authorList>
            <person name="Maclea K.S."/>
            <person name="Maurais E.G."/>
            <person name="Iannazzi L.C."/>
        </authorList>
    </citation>
    <scope>NUCLEOTIDE SEQUENCE [LARGE SCALE GENOMIC DNA]</scope>
    <source>
        <strain evidence="4 5">ATCC BAA-2444</strain>
    </source>
</reference>
<gene>
    <name evidence="4" type="ORF">FKZ61_00225</name>
</gene>
<dbReference type="OrthoDB" id="9810968at2"/>
<dbReference type="EMBL" id="VIGC01000001">
    <property type="protein sequence ID" value="TQE97845.1"/>
    <property type="molecule type" value="Genomic_DNA"/>
</dbReference>
<organism evidence="4 5">
    <name type="scientific">Litorilinea aerophila</name>
    <dbReference type="NCBI Taxonomy" id="1204385"/>
    <lineage>
        <taxon>Bacteria</taxon>
        <taxon>Bacillati</taxon>
        <taxon>Chloroflexota</taxon>
        <taxon>Caldilineae</taxon>
        <taxon>Caldilineales</taxon>
        <taxon>Caldilineaceae</taxon>
        <taxon>Litorilinea</taxon>
    </lineage>
</organism>
<dbReference type="PANTHER" id="PTHR43046">
    <property type="entry name" value="GDP-MANNOSE MANNOSYL HYDROLASE"/>
    <property type="match status" value="1"/>
</dbReference>
<dbReference type="GO" id="GO:0016787">
    <property type="term" value="F:hydrolase activity"/>
    <property type="evidence" value="ECO:0007669"/>
    <property type="project" value="UniProtKB-KW"/>
</dbReference>
<dbReference type="SUPFAM" id="SSF55811">
    <property type="entry name" value="Nudix"/>
    <property type="match status" value="1"/>
</dbReference>
<dbReference type="InParanoid" id="A0A540VM60"/>
<dbReference type="PANTHER" id="PTHR43046:SF14">
    <property type="entry name" value="MUTT_NUDIX FAMILY PROTEIN"/>
    <property type="match status" value="1"/>
</dbReference>
<dbReference type="Proteomes" id="UP000317371">
    <property type="component" value="Unassembled WGS sequence"/>
</dbReference>
<keyword evidence="5" id="KW-1185">Reference proteome</keyword>
<dbReference type="InterPro" id="IPR015797">
    <property type="entry name" value="NUDIX_hydrolase-like_dom_sf"/>
</dbReference>
<evidence type="ECO:0000256" key="2">
    <source>
        <dbReference type="ARBA" id="ARBA00022801"/>
    </source>
</evidence>
<sequence length="211" mass="23970">MTVLTQPLDAEELAHLTRRWGAAPVEHCHLEVDTPFLTREHQRLLSDGRRAEICYVMIQEEISAGLLLHTKHIYPPGAYRLPTGGVHPGHTVLETLAREVYEETGLVFGDAQEQLRLEGFLGVVAYEFHHKTLGQRFPFATYHFLVRMPSGAVLQVQDPSEEISDWRWCPLTELPAVAESLASLGERVPAWGDWGRFRALSHHFVARHLRP</sequence>
<comment type="caution">
    <text evidence="4">The sequence shown here is derived from an EMBL/GenBank/DDBJ whole genome shotgun (WGS) entry which is preliminary data.</text>
</comment>
<protein>
    <submittedName>
        <fullName evidence="4">NUDIX hydrolase</fullName>
    </submittedName>
</protein>
<dbReference type="Gene3D" id="3.90.79.10">
    <property type="entry name" value="Nucleoside Triphosphate Pyrophosphohydrolase"/>
    <property type="match status" value="1"/>
</dbReference>
<feature type="domain" description="Nudix hydrolase" evidence="3">
    <location>
        <begin position="47"/>
        <end position="193"/>
    </location>
</feature>